<accession>A0A6J5STP6</accession>
<feature type="domain" description="Phage capsid-like C-terminal" evidence="3">
    <location>
        <begin position="154"/>
        <end position="413"/>
    </location>
</feature>
<evidence type="ECO:0000256" key="1">
    <source>
        <dbReference type="ARBA" id="ARBA00004328"/>
    </source>
</evidence>
<organism evidence="4">
    <name type="scientific">uncultured Caudovirales phage</name>
    <dbReference type="NCBI Taxonomy" id="2100421"/>
    <lineage>
        <taxon>Viruses</taxon>
        <taxon>Duplodnaviria</taxon>
        <taxon>Heunggongvirae</taxon>
        <taxon>Uroviricota</taxon>
        <taxon>Caudoviricetes</taxon>
        <taxon>Peduoviridae</taxon>
        <taxon>Maltschvirus</taxon>
        <taxon>Maltschvirus maltsch</taxon>
    </lineage>
</organism>
<sequence length="416" mass="44370">MADLKPQVRELATAIEAKKAEAAAKFTEFDALRKSAVAEGVDFSKNADAFEKIDSASKSYDTVREEIAGMEYRRARLLEMEGGKSFDAAESKKEEAKSFGESFTSSEGYAQAKARLAQGGNIPLGTTESTKVATRGETKTLLTTSGSGTPLHDRQSFIVGKPLAGLSFLDVIATGTTDSDVVEWYEETTYTNNAAETAQGSDAVDSALALTLRTSNVREITHFLPVTRRAMSDQAFVESWINGRLVDGVKRRLLTQVLNGGGTGEDLAGIYGNSGIGSVDRSSTSTTMLDSLAKCITTVRINAYKEPDFVGIHPSDWETIRTSKASTAGGYLFGDPSVFGPRTIWGVPAIVDAQFTSGSPLVGVGNDAQLFIKEGVSVAASDSHSDYFIKRQVALLASMRVAFAVLQAKSFAISVA</sequence>
<dbReference type="Pfam" id="PF05065">
    <property type="entry name" value="Phage_capsid"/>
    <property type="match status" value="1"/>
</dbReference>
<dbReference type="GO" id="GO:0044423">
    <property type="term" value="C:virion component"/>
    <property type="evidence" value="ECO:0007669"/>
    <property type="project" value="UniProtKB-KW"/>
</dbReference>
<comment type="subcellular location">
    <subcellularLocation>
        <location evidence="1">Virion</location>
    </subcellularLocation>
</comment>
<keyword evidence="2" id="KW-0946">Virion</keyword>
<evidence type="ECO:0000313" key="4">
    <source>
        <dbReference type="EMBL" id="CAB4218436.1"/>
    </source>
</evidence>
<gene>
    <name evidence="4" type="ORF">UFOVP1608_28</name>
</gene>
<evidence type="ECO:0000259" key="3">
    <source>
        <dbReference type="Pfam" id="PF05065"/>
    </source>
</evidence>
<name>A0A6J5STP6_9CAUD</name>
<dbReference type="NCBIfam" id="TIGR01554">
    <property type="entry name" value="major_cap_HK97"/>
    <property type="match status" value="1"/>
</dbReference>
<proteinExistence type="predicted"/>
<dbReference type="Gene3D" id="3.30.2320.10">
    <property type="entry name" value="hypothetical protein PF0899 domain"/>
    <property type="match status" value="1"/>
</dbReference>
<dbReference type="InterPro" id="IPR054612">
    <property type="entry name" value="Phage_capsid-like_C"/>
</dbReference>
<dbReference type="Gene3D" id="3.30.2400.10">
    <property type="entry name" value="Major capsid protein gp5"/>
    <property type="match status" value="1"/>
</dbReference>
<protein>
    <submittedName>
        <fullName evidence="4">Major_cap_HK97, phage major capsid protein, HK97 family</fullName>
    </submittedName>
</protein>
<reference evidence="4" key="1">
    <citation type="submission" date="2020-05" db="EMBL/GenBank/DDBJ databases">
        <authorList>
            <person name="Chiriac C."/>
            <person name="Salcher M."/>
            <person name="Ghai R."/>
            <person name="Kavagutti S V."/>
        </authorList>
    </citation>
    <scope>NUCLEOTIDE SEQUENCE</scope>
</reference>
<dbReference type="SUPFAM" id="SSF56563">
    <property type="entry name" value="Major capsid protein gp5"/>
    <property type="match status" value="1"/>
</dbReference>
<evidence type="ECO:0000256" key="2">
    <source>
        <dbReference type="ARBA" id="ARBA00022844"/>
    </source>
</evidence>
<dbReference type="EMBL" id="LR797470">
    <property type="protein sequence ID" value="CAB4218436.1"/>
    <property type="molecule type" value="Genomic_DNA"/>
</dbReference>
<dbReference type="InterPro" id="IPR024455">
    <property type="entry name" value="Phage_capsid"/>
</dbReference>